<name>A0ABS3VNJ8_MICEH</name>
<dbReference type="RefSeq" id="WP_208812687.1">
    <property type="nucleotide sequence ID" value="NZ_WVUH01000049.1"/>
</dbReference>
<keyword evidence="3" id="KW-1185">Reference proteome</keyword>
<accession>A0ABS3VNJ8</accession>
<reference evidence="2 3" key="1">
    <citation type="submission" date="2019-12" db="EMBL/GenBank/DDBJ databases">
        <title>Whole genome sequencing of endophytic Actinobacterium Micromonospora sp. MPMI6T.</title>
        <authorList>
            <person name="Evv R."/>
            <person name="Podile A.R."/>
        </authorList>
    </citation>
    <scope>NUCLEOTIDE SEQUENCE [LARGE SCALE GENOMIC DNA]</scope>
    <source>
        <strain evidence="2 3">MPMI6</strain>
    </source>
</reference>
<proteinExistence type="predicted"/>
<feature type="compositionally biased region" description="Basic and acidic residues" evidence="1">
    <location>
        <begin position="178"/>
        <end position="187"/>
    </location>
</feature>
<evidence type="ECO:0000313" key="2">
    <source>
        <dbReference type="EMBL" id="MBO4206077.1"/>
    </source>
</evidence>
<sequence length="187" mass="20006">MHVADDSERIAASLGRRLDELTFQDATTDQVTELIIDAVVGWARAAGWRVYRRASSVLPLPPPLSGQYSVLDVACARPAGPPVVIEVDHTDRRRTVEKLLAEAAAGRVAIWVRWGTGRFVAPPPPVGLVTCVVTRRSGPAGQGRLYSRVPADDRPPPAHSGTPIGSTDAVALPIPTEEGDRLPAVDR</sequence>
<feature type="region of interest" description="Disordered" evidence="1">
    <location>
        <begin position="140"/>
        <end position="187"/>
    </location>
</feature>
<comment type="caution">
    <text evidence="2">The sequence shown here is derived from an EMBL/GenBank/DDBJ whole genome shotgun (WGS) entry which is preliminary data.</text>
</comment>
<dbReference type="EMBL" id="WVUH01000049">
    <property type="protein sequence ID" value="MBO4206077.1"/>
    <property type="molecule type" value="Genomic_DNA"/>
</dbReference>
<gene>
    <name evidence="2" type="ORF">GSF22_08665</name>
</gene>
<evidence type="ECO:0000313" key="3">
    <source>
        <dbReference type="Proteomes" id="UP000823521"/>
    </source>
</evidence>
<dbReference type="Proteomes" id="UP000823521">
    <property type="component" value="Unassembled WGS sequence"/>
</dbReference>
<organism evidence="2 3">
    <name type="scientific">Micromonospora echinofusca</name>
    <dbReference type="NCBI Taxonomy" id="47858"/>
    <lineage>
        <taxon>Bacteria</taxon>
        <taxon>Bacillati</taxon>
        <taxon>Actinomycetota</taxon>
        <taxon>Actinomycetes</taxon>
        <taxon>Micromonosporales</taxon>
        <taxon>Micromonosporaceae</taxon>
        <taxon>Micromonospora</taxon>
    </lineage>
</organism>
<protein>
    <submittedName>
        <fullName evidence="2">Uncharacterized protein</fullName>
    </submittedName>
</protein>
<evidence type="ECO:0000256" key="1">
    <source>
        <dbReference type="SAM" id="MobiDB-lite"/>
    </source>
</evidence>